<name>A0A832I2Q5_UNCEI</name>
<dbReference type="EMBL" id="DSQF01000020">
    <property type="protein sequence ID" value="HGZ43704.1"/>
    <property type="molecule type" value="Genomic_DNA"/>
</dbReference>
<accession>A0A832I2Q5</accession>
<protein>
    <submittedName>
        <fullName evidence="1">Uncharacterized protein</fullName>
    </submittedName>
</protein>
<comment type="caution">
    <text evidence="1">The sequence shown here is derived from an EMBL/GenBank/DDBJ whole genome shotgun (WGS) entry which is preliminary data.</text>
</comment>
<proteinExistence type="predicted"/>
<dbReference type="AlphaFoldDB" id="A0A832I2Q5"/>
<organism evidence="1">
    <name type="scientific">Eiseniibacteriota bacterium</name>
    <dbReference type="NCBI Taxonomy" id="2212470"/>
    <lineage>
        <taxon>Bacteria</taxon>
        <taxon>Candidatus Eiseniibacteriota</taxon>
    </lineage>
</organism>
<evidence type="ECO:0000313" key="1">
    <source>
        <dbReference type="EMBL" id="HGZ43704.1"/>
    </source>
</evidence>
<sequence>MDAPFYVSRCTLECPGRLHRRAALAAGATFDMGVHGPVVTFYRLAPERELPLPVDYIVAATGG</sequence>
<reference evidence="1" key="1">
    <citation type="journal article" date="2020" name="mSystems">
        <title>Genome- and Community-Level Interaction Insights into Carbon Utilization and Element Cycling Functions of Hydrothermarchaeota in Hydrothermal Sediment.</title>
        <authorList>
            <person name="Zhou Z."/>
            <person name="Liu Y."/>
            <person name="Xu W."/>
            <person name="Pan J."/>
            <person name="Luo Z.H."/>
            <person name="Li M."/>
        </authorList>
    </citation>
    <scope>NUCLEOTIDE SEQUENCE [LARGE SCALE GENOMIC DNA]</scope>
    <source>
        <strain evidence="1">SpSt-381</strain>
    </source>
</reference>
<gene>
    <name evidence="1" type="ORF">ENR23_09820</name>
</gene>